<gene>
    <name evidence="1" type="ORF">OV287_00315</name>
</gene>
<dbReference type="Proteomes" id="UP001207654">
    <property type="component" value="Unassembled WGS sequence"/>
</dbReference>
<organism evidence="1 2">
    <name type="scientific">Archangium lansingense</name>
    <dbReference type="NCBI Taxonomy" id="2995310"/>
    <lineage>
        <taxon>Bacteria</taxon>
        <taxon>Pseudomonadati</taxon>
        <taxon>Myxococcota</taxon>
        <taxon>Myxococcia</taxon>
        <taxon>Myxococcales</taxon>
        <taxon>Cystobacterineae</taxon>
        <taxon>Archangiaceae</taxon>
        <taxon>Archangium</taxon>
    </lineage>
</organism>
<dbReference type="RefSeq" id="WP_267531934.1">
    <property type="nucleotide sequence ID" value="NZ_JAPNKA010000001.1"/>
</dbReference>
<proteinExistence type="predicted"/>
<evidence type="ECO:0000313" key="1">
    <source>
        <dbReference type="EMBL" id="MCY1072911.1"/>
    </source>
</evidence>
<reference evidence="1 2" key="1">
    <citation type="submission" date="2022-11" db="EMBL/GenBank/DDBJ databases">
        <title>Minimal conservation of predation-associated metabolite biosynthetic gene clusters underscores biosynthetic potential of Myxococcota including descriptions for ten novel species: Archangium lansinium sp. nov., Myxococcus landrumus sp. nov., Nannocystis bai.</title>
        <authorList>
            <person name="Ahearne A."/>
            <person name="Stevens C."/>
            <person name="Phillips K."/>
        </authorList>
    </citation>
    <scope>NUCLEOTIDE SEQUENCE [LARGE SCALE GENOMIC DNA]</scope>
    <source>
        <strain evidence="1 2">MIWBW</strain>
    </source>
</reference>
<comment type="caution">
    <text evidence="1">The sequence shown here is derived from an EMBL/GenBank/DDBJ whole genome shotgun (WGS) entry which is preliminary data.</text>
</comment>
<evidence type="ECO:0000313" key="2">
    <source>
        <dbReference type="Proteomes" id="UP001207654"/>
    </source>
</evidence>
<protein>
    <submittedName>
        <fullName evidence="1">Uncharacterized protein</fullName>
    </submittedName>
</protein>
<accession>A0ABT3ZUC2</accession>
<sequence>MSRFVAVSAAAALSPAEPCSKPEPKKFRQVIPLEDARPRLRVIPFRSGARPGHEALAPGEGCSLHIGLFDSRDAREEDSGALWLLYALHPGLGRHRVQESLRVRLSVWLLPDCPEDGGPLALPGLLCHEVPLCQPSCANEAQLVRAEAPPAGVSHGCYVAALPYAAVREGLARLGAAGAEAFSLAHLFHRRFRVLLELCAGDKVLSCDSTEVELYDLGRFGSLYQRVLDGLVRPDTDAQAARRGAWGLFSMAHHPWYPVLTIGMDKARLYLEAIESDVSRHTTHLPDPRWLVRVGLYLELLTVLGILEAVRDEYPDLLSAEERHQLETAPALAPIRERLDVAAWREVWELRHIAVPSRQQWWGRVVEAGNLLRKQRATLAFLEAHHEDLERALELAGPALGGTHATWLRVFQDAERAVLRNVDAVFPELRILPAQWREWVLWRECGDFVALGLGRLPGWLSRCVGDRGGLFASASREYRRSMNAVAHRARERGWMDYVGGECVPREASLIEPRLGFERMLRVQRAESEAAGCLPGAGLLGLVSK</sequence>
<name>A0ABT3ZUC2_9BACT</name>
<keyword evidence="2" id="KW-1185">Reference proteome</keyword>
<dbReference type="EMBL" id="JAPNKA010000001">
    <property type="protein sequence ID" value="MCY1072911.1"/>
    <property type="molecule type" value="Genomic_DNA"/>
</dbReference>